<proteinExistence type="predicted"/>
<gene>
    <name evidence="1" type="ORF">B7G54_15190</name>
</gene>
<evidence type="ECO:0000313" key="1">
    <source>
        <dbReference type="EMBL" id="ORT85883.1"/>
    </source>
</evidence>
<keyword evidence="2" id="KW-1185">Reference proteome</keyword>
<comment type="caution">
    <text evidence="1">The sequence shown here is derived from an EMBL/GenBank/DDBJ whole genome shotgun (WGS) entry which is preliminary data.</text>
</comment>
<name>A0A1X1PHP1_9BURK</name>
<organism evidence="1 2">
    <name type="scientific">Burkholderia puraquae</name>
    <dbReference type="NCBI Taxonomy" id="1904757"/>
    <lineage>
        <taxon>Bacteria</taxon>
        <taxon>Pseudomonadati</taxon>
        <taxon>Pseudomonadota</taxon>
        <taxon>Betaproteobacteria</taxon>
        <taxon>Burkholderiales</taxon>
        <taxon>Burkholderiaceae</taxon>
        <taxon>Burkholderia</taxon>
        <taxon>Burkholderia cepacia complex</taxon>
    </lineage>
</organism>
<accession>A0A1X1PHP1</accession>
<evidence type="ECO:0000313" key="2">
    <source>
        <dbReference type="Proteomes" id="UP000193146"/>
    </source>
</evidence>
<reference evidence="1 2" key="1">
    <citation type="submission" date="2017-04" db="EMBL/GenBank/DDBJ databases">
        <title>Burkholderia puraquae sp. nov., a novel Burkholderia cepacia complex species from hospital setting samples.</title>
        <authorList>
            <person name="Martina P."/>
            <person name="Leguizamon M."/>
            <person name="Prieto C."/>
            <person name="Sousa S."/>
            <person name="Montanaro P."/>
            <person name="Draghi W."/>
            <person name="Staembler M."/>
            <person name="Bettiol M."/>
            <person name="Figoli C."/>
            <person name="Palau J."/>
            <person name="Alvarez F."/>
            <person name="Benetti S."/>
            <person name="Anchat E."/>
            <person name="Vescina C."/>
            <person name="Ferreras J."/>
            <person name="Lasch P."/>
            <person name="Lagares A."/>
            <person name="Zorreguieta A."/>
            <person name="Yantorno O."/>
            <person name="Bosch A."/>
        </authorList>
    </citation>
    <scope>NUCLEOTIDE SEQUENCE [LARGE SCALE GENOMIC DNA]</scope>
    <source>
        <strain evidence="1 2">CAMPA 1040</strain>
    </source>
</reference>
<dbReference type="EMBL" id="NBYX01000006">
    <property type="protein sequence ID" value="ORT85883.1"/>
    <property type="molecule type" value="Genomic_DNA"/>
</dbReference>
<protein>
    <submittedName>
        <fullName evidence="1">Uncharacterized protein</fullName>
    </submittedName>
</protein>
<dbReference type="Proteomes" id="UP000193146">
    <property type="component" value="Unassembled WGS sequence"/>
</dbReference>
<sequence>MPAQGTRAPVGAPLRRPLGAPHKLITKRYKPDSRPRHAGFALQLQCRFWRKRHPIYTAKQERFNDSRCDRRLHQVQIHGLRGCVPGGLLP</sequence>
<dbReference type="AlphaFoldDB" id="A0A1X1PHP1"/>